<dbReference type="PANTHER" id="PTHR43065">
    <property type="entry name" value="SENSOR HISTIDINE KINASE"/>
    <property type="match status" value="1"/>
</dbReference>
<evidence type="ECO:0000259" key="6">
    <source>
        <dbReference type="PROSITE" id="PS50113"/>
    </source>
</evidence>
<comment type="catalytic activity">
    <reaction evidence="1">
        <text>ATP + protein L-histidine = ADP + protein N-phospho-L-histidine.</text>
        <dbReference type="EC" id="2.7.13.3"/>
    </reaction>
</comment>
<dbReference type="SMART" id="SM00086">
    <property type="entry name" value="PAC"/>
    <property type="match status" value="3"/>
</dbReference>
<comment type="caution">
    <text evidence="7">The sequence shown here is derived from an EMBL/GenBank/DDBJ whole genome shotgun (WGS) entry which is preliminary data.</text>
</comment>
<dbReference type="Pfam" id="PF13426">
    <property type="entry name" value="PAS_9"/>
    <property type="match status" value="3"/>
</dbReference>
<dbReference type="PROSITE" id="PS50109">
    <property type="entry name" value="HIS_KIN"/>
    <property type="match status" value="1"/>
</dbReference>
<evidence type="ECO:0000313" key="7">
    <source>
        <dbReference type="EMBL" id="MET3590754.1"/>
    </source>
</evidence>
<dbReference type="Pfam" id="PF02518">
    <property type="entry name" value="HATPase_c"/>
    <property type="match status" value="1"/>
</dbReference>
<dbReference type="Gene3D" id="3.30.450.20">
    <property type="entry name" value="PAS domain"/>
    <property type="match status" value="3"/>
</dbReference>
<feature type="domain" description="PAC" evidence="6">
    <location>
        <begin position="267"/>
        <end position="319"/>
    </location>
</feature>
<dbReference type="Gene3D" id="1.10.287.130">
    <property type="match status" value="1"/>
</dbReference>
<accession>A0ABV2HK17</accession>
<feature type="domain" description="PAC" evidence="6">
    <location>
        <begin position="139"/>
        <end position="191"/>
    </location>
</feature>
<feature type="domain" description="Histidine kinase" evidence="4">
    <location>
        <begin position="339"/>
        <end position="558"/>
    </location>
</feature>
<dbReference type="SUPFAM" id="SSF55874">
    <property type="entry name" value="ATPase domain of HSP90 chaperone/DNA topoisomerase II/histidine kinase"/>
    <property type="match status" value="1"/>
</dbReference>
<dbReference type="InterPro" id="IPR003594">
    <property type="entry name" value="HATPase_dom"/>
</dbReference>
<dbReference type="SMART" id="SM00388">
    <property type="entry name" value="HisKA"/>
    <property type="match status" value="1"/>
</dbReference>
<keyword evidence="8" id="KW-1185">Reference proteome</keyword>
<feature type="domain" description="PAS" evidence="5">
    <location>
        <begin position="64"/>
        <end position="137"/>
    </location>
</feature>
<dbReference type="InterPro" id="IPR000700">
    <property type="entry name" value="PAS-assoc_C"/>
</dbReference>
<keyword evidence="3" id="KW-0597">Phosphoprotein</keyword>
<dbReference type="CDD" id="cd00130">
    <property type="entry name" value="PAS"/>
    <property type="match status" value="2"/>
</dbReference>
<proteinExistence type="predicted"/>
<evidence type="ECO:0000256" key="3">
    <source>
        <dbReference type="ARBA" id="ARBA00022553"/>
    </source>
</evidence>
<evidence type="ECO:0000256" key="1">
    <source>
        <dbReference type="ARBA" id="ARBA00000085"/>
    </source>
</evidence>
<dbReference type="NCBIfam" id="TIGR00229">
    <property type="entry name" value="sensory_box"/>
    <property type="match status" value="3"/>
</dbReference>
<name>A0ABV2HK17_9HYPH</name>
<evidence type="ECO:0000256" key="2">
    <source>
        <dbReference type="ARBA" id="ARBA00012438"/>
    </source>
</evidence>
<feature type="domain" description="PAC" evidence="6">
    <location>
        <begin position="11"/>
        <end position="63"/>
    </location>
</feature>
<dbReference type="InterPro" id="IPR000014">
    <property type="entry name" value="PAS"/>
</dbReference>
<reference evidence="7 8" key="1">
    <citation type="submission" date="2024-06" db="EMBL/GenBank/DDBJ databases">
        <title>Genomic Encyclopedia of Type Strains, Phase IV (KMG-IV): sequencing the most valuable type-strain genomes for metagenomic binning, comparative biology and taxonomic classification.</title>
        <authorList>
            <person name="Goeker M."/>
        </authorList>
    </citation>
    <scope>NUCLEOTIDE SEQUENCE [LARGE SCALE GENOMIC DNA]</scope>
    <source>
        <strain evidence="7 8">DSM 29846</strain>
    </source>
</reference>
<gene>
    <name evidence="7" type="ORF">ABID26_000133</name>
</gene>
<dbReference type="PANTHER" id="PTHR43065:SF49">
    <property type="entry name" value="HISTIDINE KINASE"/>
    <property type="match status" value="1"/>
</dbReference>
<evidence type="ECO:0000313" key="8">
    <source>
        <dbReference type="Proteomes" id="UP001549036"/>
    </source>
</evidence>
<evidence type="ECO:0000259" key="5">
    <source>
        <dbReference type="PROSITE" id="PS50112"/>
    </source>
</evidence>
<dbReference type="PROSITE" id="PS50112">
    <property type="entry name" value="PAS"/>
    <property type="match status" value="2"/>
</dbReference>
<dbReference type="InterPro" id="IPR001610">
    <property type="entry name" value="PAC"/>
</dbReference>
<dbReference type="SUPFAM" id="SSF47384">
    <property type="entry name" value="Homodimeric domain of signal transducing histidine kinase"/>
    <property type="match status" value="1"/>
</dbReference>
<dbReference type="SMART" id="SM00387">
    <property type="entry name" value="HATPase_c"/>
    <property type="match status" value="1"/>
</dbReference>
<dbReference type="InterPro" id="IPR036890">
    <property type="entry name" value="HATPase_C_sf"/>
</dbReference>
<feature type="domain" description="PAS" evidence="5">
    <location>
        <begin position="192"/>
        <end position="249"/>
    </location>
</feature>
<sequence length="592" mass="65299">MLAAARADGRYEAEGWRVRKDGTRFWSNAVVQRVVDQNGVFLGYAKITRDITERVAAHETLLQSERRFRILVDGVVDYAIYMLDPSGMITNWNAGAERLKGYTADEIIGQHFSKFYPREERAKGTPLRVLETAARDGRYEGEGWRVRKDGSRFWASAVVHPIRDDAGRLEGFAKVTRDITERRAAHEALRESERQFRLLVSGVTDYALYMLDLNGLVTSWNAGAERIKGYTANEIIGQHFSRFYTEHDRAAGLPARALYMATREGHFEIEGHRVRKDGSLFWANVVIDTIRDERGEPIGFAKITRDITDRRDAEIALRQAQAQRAHAQKMDALGQLTGSIVHDFNNLLTVVDSYVRKVKKAGADPEMKRATESVELTLERGAALTRQLLAFSRKQSARSELVSLAERVEAVRGMVAGSIRRAVKLVAAVGPDIWPVSVDPGELELGLVNIVFNARDAMPEGGLITITAENMQLSSDDSAAGLEGEFVTMRVTDTGIGIAPDVLPQVFEPFFTTKGPEKGTGLGLAQVYGFAQQSGGAVTIDSEVRKGTTVTIYLPRADMATALQSAEAEQPTVANVVPLRTKGPFANPSGTD</sequence>
<dbReference type="PRINTS" id="PR00344">
    <property type="entry name" value="BCTRLSENSOR"/>
</dbReference>
<dbReference type="InterPro" id="IPR003661">
    <property type="entry name" value="HisK_dim/P_dom"/>
</dbReference>
<dbReference type="InterPro" id="IPR036097">
    <property type="entry name" value="HisK_dim/P_sf"/>
</dbReference>
<protein>
    <recommendedName>
        <fullName evidence="2">histidine kinase</fullName>
        <ecNumber evidence="2">2.7.13.3</ecNumber>
    </recommendedName>
</protein>
<dbReference type="Proteomes" id="UP001549036">
    <property type="component" value="Unassembled WGS sequence"/>
</dbReference>
<organism evidence="7 8">
    <name type="scientific">Mesorhizobium shonense</name>
    <dbReference type="NCBI Taxonomy" id="1209948"/>
    <lineage>
        <taxon>Bacteria</taxon>
        <taxon>Pseudomonadati</taxon>
        <taxon>Pseudomonadota</taxon>
        <taxon>Alphaproteobacteria</taxon>
        <taxon>Hyphomicrobiales</taxon>
        <taxon>Phyllobacteriaceae</taxon>
        <taxon>Mesorhizobium</taxon>
    </lineage>
</organism>
<dbReference type="PROSITE" id="PS50113">
    <property type="entry name" value="PAC"/>
    <property type="match status" value="3"/>
</dbReference>
<dbReference type="SUPFAM" id="SSF55785">
    <property type="entry name" value="PYP-like sensor domain (PAS domain)"/>
    <property type="match status" value="3"/>
</dbReference>
<dbReference type="CDD" id="cd00082">
    <property type="entry name" value="HisKA"/>
    <property type="match status" value="1"/>
</dbReference>
<dbReference type="EC" id="2.7.13.3" evidence="2"/>
<evidence type="ECO:0000259" key="4">
    <source>
        <dbReference type="PROSITE" id="PS50109"/>
    </source>
</evidence>
<dbReference type="InterPro" id="IPR005467">
    <property type="entry name" value="His_kinase_dom"/>
</dbReference>
<dbReference type="InterPro" id="IPR004358">
    <property type="entry name" value="Sig_transdc_His_kin-like_C"/>
</dbReference>
<dbReference type="EMBL" id="JBEPLM010000001">
    <property type="protein sequence ID" value="MET3590754.1"/>
    <property type="molecule type" value="Genomic_DNA"/>
</dbReference>
<dbReference type="SMART" id="SM00091">
    <property type="entry name" value="PAS"/>
    <property type="match status" value="2"/>
</dbReference>
<dbReference type="InterPro" id="IPR035965">
    <property type="entry name" value="PAS-like_dom_sf"/>
</dbReference>
<dbReference type="Gene3D" id="3.30.565.10">
    <property type="entry name" value="Histidine kinase-like ATPase, C-terminal domain"/>
    <property type="match status" value="1"/>
</dbReference>